<dbReference type="AlphaFoldDB" id="A0A3D8RH61"/>
<name>A0A3D8RH61_9HELO</name>
<sequence>MGQIYEQAVLSLAAAASARASDGLFRRRNVTAMEDTFVLNSLENSSSAVIKICKKNPQVPEDECPLYTRGWVTQEQFNANRIVHFTSIEVFWQCESLTYASETYPDGLRDGLELYDEAILDWVPQRKQTSQAYSLHNLWTGVIFDYSNRALTNQVDRLIAVSGIASVLQSRYGDIYLAGLWASYLSFQLSWFRGAVATQFYTAPSWSWASTIGRVQFTYGSGQGLTPETTTLIELVEYDIKTPPGGDLLGQVTYGLLRLSCFLMTVSFRGKMRTESSKISLNGEWIKERSNDLYLSFDPWAQEAYPGGFDSEHVHFMPLVCELATQRKTDIRYVKGILMVPNSSHQGQFRRVGFMHIESQSQRKEEPPVSFPFNIDFGNWGIVKNEAWLQFERVHPDGKYIISII</sequence>
<evidence type="ECO:0000313" key="2">
    <source>
        <dbReference type="EMBL" id="RDW73392.1"/>
    </source>
</evidence>
<dbReference type="Pfam" id="PF06985">
    <property type="entry name" value="HET"/>
    <property type="match status" value="1"/>
</dbReference>
<accession>A0A3D8RH61</accession>
<evidence type="ECO:0000313" key="3">
    <source>
        <dbReference type="Proteomes" id="UP000256645"/>
    </source>
</evidence>
<dbReference type="OrthoDB" id="5125733at2759"/>
<dbReference type="Proteomes" id="UP000256645">
    <property type="component" value="Unassembled WGS sequence"/>
</dbReference>
<dbReference type="PANTHER" id="PTHR33112">
    <property type="entry name" value="DOMAIN PROTEIN, PUTATIVE-RELATED"/>
    <property type="match status" value="1"/>
</dbReference>
<proteinExistence type="predicted"/>
<dbReference type="InterPro" id="IPR010730">
    <property type="entry name" value="HET"/>
</dbReference>
<keyword evidence="3" id="KW-1185">Reference proteome</keyword>
<feature type="domain" description="Heterokaryon incompatibility" evidence="1">
    <location>
        <begin position="1"/>
        <end position="75"/>
    </location>
</feature>
<dbReference type="PANTHER" id="PTHR33112:SF10">
    <property type="entry name" value="TOL"/>
    <property type="match status" value="1"/>
</dbReference>
<comment type="caution">
    <text evidence="2">The sequence shown here is derived from an EMBL/GenBank/DDBJ whole genome shotgun (WGS) entry which is preliminary data.</text>
</comment>
<reference evidence="2 3" key="1">
    <citation type="journal article" date="2018" name="IMA Fungus">
        <title>IMA Genome-F 9: Draft genome sequence of Annulohypoxylon stygium, Aspergillus mulundensis, Berkeleyomyces basicola (syn. Thielaviopsis basicola), Ceratocystis smalleyi, two Cercospora beticola strains, Coleophoma cylindrospora, Fusarium fracticaudum, Phialophora cf. hyalina, and Morchella septimelata.</title>
        <authorList>
            <person name="Wingfield B.D."/>
            <person name="Bills G.F."/>
            <person name="Dong Y."/>
            <person name="Huang W."/>
            <person name="Nel W.J."/>
            <person name="Swalarsk-Parry B.S."/>
            <person name="Vaghefi N."/>
            <person name="Wilken P.M."/>
            <person name="An Z."/>
            <person name="de Beer Z.W."/>
            <person name="De Vos L."/>
            <person name="Chen L."/>
            <person name="Duong T.A."/>
            <person name="Gao Y."/>
            <person name="Hammerbacher A."/>
            <person name="Kikkert J.R."/>
            <person name="Li Y."/>
            <person name="Li H."/>
            <person name="Li K."/>
            <person name="Li Q."/>
            <person name="Liu X."/>
            <person name="Ma X."/>
            <person name="Naidoo K."/>
            <person name="Pethybridge S.J."/>
            <person name="Sun J."/>
            <person name="Steenkamp E.T."/>
            <person name="van der Nest M.A."/>
            <person name="van Wyk S."/>
            <person name="Wingfield M.J."/>
            <person name="Xiong C."/>
            <person name="Yue Q."/>
            <person name="Zhang X."/>
        </authorList>
    </citation>
    <scope>NUCLEOTIDE SEQUENCE [LARGE SCALE GENOMIC DNA]</scope>
    <source>
        <strain evidence="2 3">BP6252</strain>
    </source>
</reference>
<dbReference type="STRING" id="1849047.A0A3D8RH61"/>
<gene>
    <name evidence="2" type="ORF">BP6252_07299</name>
</gene>
<protein>
    <recommendedName>
        <fullName evidence="1">Heterokaryon incompatibility domain-containing protein</fullName>
    </recommendedName>
</protein>
<organism evidence="2 3">
    <name type="scientific">Coleophoma cylindrospora</name>
    <dbReference type="NCBI Taxonomy" id="1849047"/>
    <lineage>
        <taxon>Eukaryota</taxon>
        <taxon>Fungi</taxon>
        <taxon>Dikarya</taxon>
        <taxon>Ascomycota</taxon>
        <taxon>Pezizomycotina</taxon>
        <taxon>Leotiomycetes</taxon>
        <taxon>Helotiales</taxon>
        <taxon>Dermateaceae</taxon>
        <taxon>Coleophoma</taxon>
    </lineage>
</organism>
<evidence type="ECO:0000259" key="1">
    <source>
        <dbReference type="Pfam" id="PF06985"/>
    </source>
</evidence>
<dbReference type="EMBL" id="PDLM01000007">
    <property type="protein sequence ID" value="RDW73392.1"/>
    <property type="molecule type" value="Genomic_DNA"/>
</dbReference>